<feature type="transmembrane region" description="Helical" evidence="6">
    <location>
        <begin position="81"/>
        <end position="101"/>
    </location>
</feature>
<accession>B0C9V7</accession>
<proteinExistence type="inferred from homology"/>
<feature type="transmembrane region" description="Helical" evidence="6">
    <location>
        <begin position="42"/>
        <end position="61"/>
    </location>
</feature>
<feature type="transmembrane region" description="Helical" evidence="6">
    <location>
        <begin position="191"/>
        <end position="210"/>
    </location>
</feature>
<dbReference type="STRING" id="329726.AM1_0339"/>
<keyword evidence="3 6" id="KW-0812">Transmembrane</keyword>
<dbReference type="EMBL" id="CP000828">
    <property type="protein sequence ID" value="ABW25397.1"/>
    <property type="molecule type" value="Genomic_DNA"/>
</dbReference>
<evidence type="ECO:0000256" key="4">
    <source>
        <dbReference type="ARBA" id="ARBA00022989"/>
    </source>
</evidence>
<evidence type="ECO:0000256" key="5">
    <source>
        <dbReference type="ARBA" id="ARBA00023136"/>
    </source>
</evidence>
<dbReference type="PANTHER" id="PTHR31632:SF2">
    <property type="entry name" value="PLASMA MEMBRANE IRON PERMEASE"/>
    <property type="match status" value="1"/>
</dbReference>
<feature type="transmembrane region" description="Helical" evidence="6">
    <location>
        <begin position="158"/>
        <end position="179"/>
    </location>
</feature>
<dbReference type="HOGENOM" id="CLU_077905_0_1_3"/>
<dbReference type="PANTHER" id="PTHR31632">
    <property type="entry name" value="IRON TRANSPORTER FTH1"/>
    <property type="match status" value="1"/>
</dbReference>
<dbReference type="Proteomes" id="UP000000268">
    <property type="component" value="Chromosome"/>
</dbReference>
<feature type="transmembrane region" description="Helical" evidence="6">
    <location>
        <begin position="130"/>
        <end position="152"/>
    </location>
</feature>
<sequence>MDISAALPTFVITLREGVEAALVVGIVLACLQKSGKSYLNTWVYLGILAGLVGSVLTGFLLNWTLNWVTVSNATFEPIIEPLLKSGLCLTAIVMLSWMLIWMTQQARSLKSEIEGSLISALQKNGKSAGWGVFMLILIAVLREGFETVLFIFTNLQQGTAGSVGAIAGLIGATGIGFGLFKFGVRINIRRFFQVMGIFLLLIVSGLVVSVCKNLDAAAFAWEQMAISPTNLCFAQDSCLLGPQLWDTSRVLSDHQFPGLLFKALLGYRDQIYLGQAVAYGTFLFSVGTLYLRSLQPQAVAPTPSKTTAL</sequence>
<evidence type="ECO:0000313" key="7">
    <source>
        <dbReference type="EMBL" id="ABW25397.1"/>
    </source>
</evidence>
<dbReference type="eggNOG" id="COG0672">
    <property type="taxonomic scope" value="Bacteria"/>
</dbReference>
<dbReference type="RefSeq" id="WP_012161007.1">
    <property type="nucleotide sequence ID" value="NC_009925.1"/>
</dbReference>
<name>B0C9V7_ACAM1</name>
<keyword evidence="4 6" id="KW-1133">Transmembrane helix</keyword>
<keyword evidence="8" id="KW-1185">Reference proteome</keyword>
<protein>
    <submittedName>
        <fullName evidence="7">Iron permease FTR1, putative</fullName>
    </submittedName>
</protein>
<evidence type="ECO:0000313" key="8">
    <source>
        <dbReference type="Proteomes" id="UP000000268"/>
    </source>
</evidence>
<dbReference type="AlphaFoldDB" id="B0C9V7"/>
<dbReference type="KEGG" id="amr:AM1_0339"/>
<dbReference type="InterPro" id="IPR004923">
    <property type="entry name" value="FTR1/Fip1/EfeU"/>
</dbReference>
<reference evidence="7 8" key="1">
    <citation type="journal article" date="2008" name="Proc. Natl. Acad. Sci. U.S.A.">
        <title>Niche adaptation and genome expansion in the chlorophyll d-producing cyanobacterium Acaryochloris marina.</title>
        <authorList>
            <person name="Swingley W.D."/>
            <person name="Chen M."/>
            <person name="Cheung P.C."/>
            <person name="Conrad A.L."/>
            <person name="Dejesa L.C."/>
            <person name="Hao J."/>
            <person name="Honchak B.M."/>
            <person name="Karbach L.E."/>
            <person name="Kurdoglu A."/>
            <person name="Lahiri S."/>
            <person name="Mastrian S.D."/>
            <person name="Miyashita H."/>
            <person name="Page L."/>
            <person name="Ramakrishna P."/>
            <person name="Satoh S."/>
            <person name="Sattley W.M."/>
            <person name="Shimada Y."/>
            <person name="Taylor H.L."/>
            <person name="Tomo T."/>
            <person name="Tsuchiya T."/>
            <person name="Wang Z.T."/>
            <person name="Raymond J."/>
            <person name="Mimuro M."/>
            <person name="Blankenship R.E."/>
            <person name="Touchman J.W."/>
        </authorList>
    </citation>
    <scope>NUCLEOTIDE SEQUENCE [LARGE SCALE GENOMIC DNA]</scope>
    <source>
        <strain evidence="8">MBIC 11017</strain>
    </source>
</reference>
<comment type="similarity">
    <text evidence="2">Belongs to the oxidase-dependent Fe transporter (OFeT) (TC 9.A.10.1) family.</text>
</comment>
<dbReference type="Pfam" id="PF03239">
    <property type="entry name" value="FTR1"/>
    <property type="match status" value="1"/>
</dbReference>
<organism evidence="7 8">
    <name type="scientific">Acaryochloris marina (strain MBIC 11017)</name>
    <dbReference type="NCBI Taxonomy" id="329726"/>
    <lineage>
        <taxon>Bacteria</taxon>
        <taxon>Bacillati</taxon>
        <taxon>Cyanobacteriota</taxon>
        <taxon>Cyanophyceae</taxon>
        <taxon>Acaryochloridales</taxon>
        <taxon>Acaryochloridaceae</taxon>
        <taxon>Acaryochloris</taxon>
    </lineage>
</organism>
<keyword evidence="5 6" id="KW-0472">Membrane</keyword>
<evidence type="ECO:0000256" key="2">
    <source>
        <dbReference type="ARBA" id="ARBA00008333"/>
    </source>
</evidence>
<feature type="transmembrane region" description="Helical" evidence="6">
    <location>
        <begin position="6"/>
        <end position="30"/>
    </location>
</feature>
<feature type="transmembrane region" description="Helical" evidence="6">
    <location>
        <begin position="271"/>
        <end position="291"/>
    </location>
</feature>
<evidence type="ECO:0000256" key="3">
    <source>
        <dbReference type="ARBA" id="ARBA00022692"/>
    </source>
</evidence>
<dbReference type="GO" id="GO:0015093">
    <property type="term" value="F:ferrous iron transmembrane transporter activity"/>
    <property type="evidence" value="ECO:0007669"/>
    <property type="project" value="TreeGrafter"/>
</dbReference>
<dbReference type="OrthoDB" id="8215804at2"/>
<comment type="subcellular location">
    <subcellularLocation>
        <location evidence="1">Membrane</location>
        <topology evidence="1">Multi-pass membrane protein</topology>
    </subcellularLocation>
</comment>
<evidence type="ECO:0000256" key="1">
    <source>
        <dbReference type="ARBA" id="ARBA00004141"/>
    </source>
</evidence>
<dbReference type="GO" id="GO:0033573">
    <property type="term" value="C:high-affinity iron permease complex"/>
    <property type="evidence" value="ECO:0007669"/>
    <property type="project" value="InterPro"/>
</dbReference>
<evidence type="ECO:0000256" key="6">
    <source>
        <dbReference type="SAM" id="Phobius"/>
    </source>
</evidence>
<gene>
    <name evidence="7" type="ordered locus">AM1_0339</name>
</gene>